<name>A0A0M3HH22_ASCLU</name>
<sequence length="34" mass="3999">MPSTCTVLNLPVNLRYGNFVVARNFYLYTFDKLK</sequence>
<accession>A0A0M3HH22</accession>
<dbReference type="AlphaFoldDB" id="A0A0M3HH22"/>
<dbReference type="WBParaSite" id="ALUE_0000081701-mRNA-1">
    <property type="protein sequence ID" value="ALUE_0000081701-mRNA-1"/>
    <property type="gene ID" value="ALUE_0000081701"/>
</dbReference>
<keyword evidence="1" id="KW-1185">Reference proteome</keyword>
<reference evidence="2" key="1">
    <citation type="submission" date="2017-02" db="UniProtKB">
        <authorList>
            <consortium name="WormBaseParasite"/>
        </authorList>
    </citation>
    <scope>IDENTIFICATION</scope>
</reference>
<evidence type="ECO:0000313" key="2">
    <source>
        <dbReference type="WBParaSite" id="ALUE_0000081701-mRNA-1"/>
    </source>
</evidence>
<evidence type="ECO:0000313" key="1">
    <source>
        <dbReference type="Proteomes" id="UP000036681"/>
    </source>
</evidence>
<protein>
    <submittedName>
        <fullName evidence="2">Uncharacterized protein</fullName>
    </submittedName>
</protein>
<dbReference type="Proteomes" id="UP000036681">
    <property type="component" value="Unplaced"/>
</dbReference>
<organism evidence="1 2">
    <name type="scientific">Ascaris lumbricoides</name>
    <name type="common">Giant roundworm</name>
    <dbReference type="NCBI Taxonomy" id="6252"/>
    <lineage>
        <taxon>Eukaryota</taxon>
        <taxon>Metazoa</taxon>
        <taxon>Ecdysozoa</taxon>
        <taxon>Nematoda</taxon>
        <taxon>Chromadorea</taxon>
        <taxon>Rhabditida</taxon>
        <taxon>Spirurina</taxon>
        <taxon>Ascaridomorpha</taxon>
        <taxon>Ascaridoidea</taxon>
        <taxon>Ascarididae</taxon>
        <taxon>Ascaris</taxon>
    </lineage>
</organism>
<proteinExistence type="predicted"/>